<accession>A0A1D8GI52</accession>
<dbReference type="InterPro" id="IPR027417">
    <property type="entry name" value="P-loop_NTPase"/>
</dbReference>
<sequence length="322" mass="36684">MIAINVEELVRRYKKKNLLKKNEEYVAVNNISFQVNKGEMFGLLGPNGAGKTTTIKILTTLLFPTEGTVNIMGLDIRKDAKKIRNQINFTFGGERGLYWRLSGMDNLKYFADLYNVPTDIANKRINRILEIIGLKEWKNERVENYSKGMKQRLHIGKALINDPEVIFLDEPTLGLDPVGAKDLREIIQNLLNLDKTILLTTHYMYEADLLCKRIAVINKGKILANDKPEALKSLVKDSNIFEVEVYDIDNDKINKIRNLEFVQNLQIDSNENSKLLQIQLKKECNISSILSIIDDNGIKAITNRRPTLEDAYIKLVGDGTSD</sequence>
<dbReference type="InterPro" id="IPR003593">
    <property type="entry name" value="AAA+_ATPase"/>
</dbReference>
<dbReference type="STRING" id="1424294.Gferi_13905"/>
<dbReference type="SUPFAM" id="SSF52540">
    <property type="entry name" value="P-loop containing nucleoside triphosphate hydrolases"/>
    <property type="match status" value="1"/>
</dbReference>
<dbReference type="RefSeq" id="WP_069977451.1">
    <property type="nucleotide sequence ID" value="NZ_CP017269.1"/>
</dbReference>
<dbReference type="Gene3D" id="3.40.50.300">
    <property type="entry name" value="P-loop containing nucleotide triphosphate hydrolases"/>
    <property type="match status" value="1"/>
</dbReference>
<dbReference type="PANTHER" id="PTHR42711">
    <property type="entry name" value="ABC TRANSPORTER ATP-BINDING PROTEIN"/>
    <property type="match status" value="1"/>
</dbReference>
<dbReference type="OrthoDB" id="9804819at2"/>
<dbReference type="EMBL" id="CP017269">
    <property type="protein sequence ID" value="AOT70570.1"/>
    <property type="molecule type" value="Genomic_DNA"/>
</dbReference>
<keyword evidence="2" id="KW-0547">Nucleotide-binding</keyword>
<keyword evidence="3" id="KW-0067">ATP-binding</keyword>
<evidence type="ECO:0000256" key="2">
    <source>
        <dbReference type="ARBA" id="ARBA00022741"/>
    </source>
</evidence>
<evidence type="ECO:0000259" key="4">
    <source>
        <dbReference type="PROSITE" id="PS50893"/>
    </source>
</evidence>
<dbReference type="InterPro" id="IPR003439">
    <property type="entry name" value="ABC_transporter-like_ATP-bd"/>
</dbReference>
<evidence type="ECO:0000313" key="6">
    <source>
        <dbReference type="Proteomes" id="UP000095743"/>
    </source>
</evidence>
<dbReference type="GO" id="GO:0016887">
    <property type="term" value="F:ATP hydrolysis activity"/>
    <property type="evidence" value="ECO:0007669"/>
    <property type="project" value="InterPro"/>
</dbReference>
<reference evidence="5 6" key="1">
    <citation type="submission" date="2016-09" db="EMBL/GenBank/DDBJ databases">
        <title>Genomic analysis reveals versatility of anaerobic energy metabolism of Geosporobacter ferrireducens IRF9 of phylum Firmicutes.</title>
        <authorList>
            <person name="Kim S.-J."/>
        </authorList>
    </citation>
    <scope>NUCLEOTIDE SEQUENCE [LARGE SCALE GENOMIC DNA]</scope>
    <source>
        <strain evidence="5 6">IRF9</strain>
    </source>
</reference>
<protein>
    <recommendedName>
        <fullName evidence="4">ABC transporter domain-containing protein</fullName>
    </recommendedName>
</protein>
<proteinExistence type="predicted"/>
<evidence type="ECO:0000313" key="5">
    <source>
        <dbReference type="EMBL" id="AOT70570.1"/>
    </source>
</evidence>
<feature type="domain" description="ABC transporter" evidence="4">
    <location>
        <begin position="13"/>
        <end position="244"/>
    </location>
</feature>
<keyword evidence="6" id="KW-1185">Reference proteome</keyword>
<organism evidence="5 6">
    <name type="scientific">Geosporobacter ferrireducens</name>
    <dbReference type="NCBI Taxonomy" id="1424294"/>
    <lineage>
        <taxon>Bacteria</taxon>
        <taxon>Bacillati</taxon>
        <taxon>Bacillota</taxon>
        <taxon>Clostridia</taxon>
        <taxon>Peptostreptococcales</taxon>
        <taxon>Thermotaleaceae</taxon>
        <taxon>Geosporobacter</taxon>
    </lineage>
</organism>
<dbReference type="GO" id="GO:0005524">
    <property type="term" value="F:ATP binding"/>
    <property type="evidence" value="ECO:0007669"/>
    <property type="project" value="UniProtKB-KW"/>
</dbReference>
<dbReference type="Pfam" id="PF00005">
    <property type="entry name" value="ABC_tran"/>
    <property type="match status" value="1"/>
</dbReference>
<dbReference type="InterPro" id="IPR050763">
    <property type="entry name" value="ABC_transporter_ATP-binding"/>
</dbReference>
<evidence type="ECO:0000256" key="3">
    <source>
        <dbReference type="ARBA" id="ARBA00022840"/>
    </source>
</evidence>
<evidence type="ECO:0000256" key="1">
    <source>
        <dbReference type="ARBA" id="ARBA00022448"/>
    </source>
</evidence>
<dbReference type="PANTHER" id="PTHR42711:SF18">
    <property type="entry name" value="ABC TRANSPORTER, ATP-BINDING PROTEIN"/>
    <property type="match status" value="1"/>
</dbReference>
<name>A0A1D8GI52_9FIRM</name>
<dbReference type="AlphaFoldDB" id="A0A1D8GI52"/>
<dbReference type="KEGG" id="gfe:Gferi_13905"/>
<keyword evidence="1" id="KW-0813">Transport</keyword>
<dbReference type="PROSITE" id="PS50893">
    <property type="entry name" value="ABC_TRANSPORTER_2"/>
    <property type="match status" value="1"/>
</dbReference>
<dbReference type="Proteomes" id="UP000095743">
    <property type="component" value="Chromosome"/>
</dbReference>
<dbReference type="SMART" id="SM00382">
    <property type="entry name" value="AAA"/>
    <property type="match status" value="1"/>
</dbReference>
<gene>
    <name evidence="5" type="ORF">Gferi_13905</name>
</gene>